<feature type="transmembrane region" description="Helical" evidence="7">
    <location>
        <begin position="12"/>
        <end position="29"/>
    </location>
</feature>
<reference evidence="9 10" key="1">
    <citation type="submission" date="2014-04" db="EMBL/GenBank/DDBJ databases">
        <authorList>
            <consortium name="DOE Joint Genome Institute"/>
            <person name="Kuo A."/>
            <person name="Kohler A."/>
            <person name="Nagy L.G."/>
            <person name="Floudas D."/>
            <person name="Copeland A."/>
            <person name="Barry K.W."/>
            <person name="Cichocki N."/>
            <person name="Veneault-Fourrey C."/>
            <person name="LaButti K."/>
            <person name="Lindquist E.A."/>
            <person name="Lipzen A."/>
            <person name="Lundell T."/>
            <person name="Morin E."/>
            <person name="Murat C."/>
            <person name="Sun H."/>
            <person name="Tunlid A."/>
            <person name="Henrissat B."/>
            <person name="Grigoriev I.V."/>
            <person name="Hibbett D.S."/>
            <person name="Martin F."/>
            <person name="Nordberg H.P."/>
            <person name="Cantor M.N."/>
            <person name="Hua S.X."/>
        </authorList>
    </citation>
    <scope>NUCLEOTIDE SEQUENCE [LARGE SCALE GENOMIC DNA]</scope>
    <source>
        <strain evidence="9 10">Foug A</strain>
    </source>
</reference>
<evidence type="ECO:0000256" key="1">
    <source>
        <dbReference type="ARBA" id="ARBA00001974"/>
    </source>
</evidence>
<dbReference type="PANTHER" id="PTHR11530:SF30">
    <property type="entry name" value="FAD DEPENDENT OXIDOREDUCTASE DOMAIN-CONTAINING PROTEIN"/>
    <property type="match status" value="1"/>
</dbReference>
<name>A0A0C3DAJ5_9AGAM</name>
<comment type="similarity">
    <text evidence="2">Belongs to the DAMOX/DASOX family.</text>
</comment>
<dbReference type="OrthoDB" id="2015447at2759"/>
<keyword evidence="3" id="KW-0285">Flavoprotein</keyword>
<dbReference type="InterPro" id="IPR006181">
    <property type="entry name" value="D-amino_acid_oxidase_CS"/>
</dbReference>
<sequence length="373" mass="41135">MTSDQEHSPKQLVVLGAGVIGLSVAYLAATRHDVGPFKVTIVARDMPEDMDSQAWASPFAGANWSPTPLERSDPRSCRWEQTTFNKFWDMIPTGLVKKLPTKIYSKTAENTSELQWTNLVREFRVLSPEEIPEPYVIGCAYDTISINPQEYIPWLKLQLIHHGVQFVRKQVTTLEELKPFIGSDGILVNASGLGSKSIIGIEDSKLFPIRGQTILVQSSDVQDSVYINDRDSSLNGEITYTIPRPGTSLSDTVLLGGTFEQGNWDTSLDMNIAQAIFERCAKLQPSLNDRNRAKILSHHVGLRPARKGGARVEAEVIQFPLRGGNHDLVPCNTSPSEECNTLQIVHAYGFGGAGYQVSWGAAEDVVSLIKSLL</sequence>
<dbReference type="Gene3D" id="3.40.50.720">
    <property type="entry name" value="NAD(P)-binding Rossmann-like Domain"/>
    <property type="match status" value="1"/>
</dbReference>
<feature type="binding site" evidence="6">
    <location>
        <position position="352"/>
    </location>
    <ligand>
        <name>D-dopa</name>
        <dbReference type="ChEBI" id="CHEBI:149689"/>
    </ligand>
</feature>
<keyword evidence="7" id="KW-1133">Transmembrane helix</keyword>
<dbReference type="InterPro" id="IPR006076">
    <property type="entry name" value="FAD-dep_OxRdtase"/>
</dbReference>
<feature type="binding site" evidence="6">
    <location>
        <position position="240"/>
    </location>
    <ligand>
        <name>D-dopa</name>
        <dbReference type="ChEBI" id="CHEBI:149689"/>
    </ligand>
</feature>
<evidence type="ECO:0000256" key="4">
    <source>
        <dbReference type="ARBA" id="ARBA00022827"/>
    </source>
</evidence>
<dbReference type="GO" id="GO:0019478">
    <property type="term" value="P:D-amino acid catabolic process"/>
    <property type="evidence" value="ECO:0007669"/>
    <property type="project" value="TreeGrafter"/>
</dbReference>
<dbReference type="PANTHER" id="PTHR11530">
    <property type="entry name" value="D-AMINO ACID OXIDASE"/>
    <property type="match status" value="1"/>
</dbReference>
<dbReference type="SUPFAM" id="SSF54373">
    <property type="entry name" value="FAD-linked reductases, C-terminal domain"/>
    <property type="match status" value="1"/>
</dbReference>
<feature type="binding site" evidence="6">
    <location>
        <position position="303"/>
    </location>
    <ligand>
        <name>D-dopa</name>
        <dbReference type="ChEBI" id="CHEBI:149689"/>
    </ligand>
</feature>
<proteinExistence type="inferred from homology"/>
<keyword evidence="7" id="KW-0812">Transmembrane</keyword>
<dbReference type="AlphaFoldDB" id="A0A0C3DAJ5"/>
<dbReference type="HOGENOM" id="CLU_034311_1_0_1"/>
<dbReference type="GO" id="GO:0003884">
    <property type="term" value="F:D-amino-acid oxidase activity"/>
    <property type="evidence" value="ECO:0007669"/>
    <property type="project" value="InterPro"/>
</dbReference>
<evidence type="ECO:0000256" key="7">
    <source>
        <dbReference type="SAM" id="Phobius"/>
    </source>
</evidence>
<dbReference type="Gene3D" id="3.30.9.10">
    <property type="entry name" value="D-Amino Acid Oxidase, subunit A, domain 2"/>
    <property type="match status" value="1"/>
</dbReference>
<dbReference type="Pfam" id="PF01266">
    <property type="entry name" value="DAO"/>
    <property type="match status" value="1"/>
</dbReference>
<dbReference type="PROSITE" id="PS00677">
    <property type="entry name" value="DAO"/>
    <property type="match status" value="1"/>
</dbReference>
<evidence type="ECO:0000256" key="5">
    <source>
        <dbReference type="ARBA" id="ARBA00023002"/>
    </source>
</evidence>
<dbReference type="GO" id="GO:0071949">
    <property type="term" value="F:FAD binding"/>
    <property type="evidence" value="ECO:0007669"/>
    <property type="project" value="InterPro"/>
</dbReference>
<dbReference type="GO" id="GO:0005737">
    <property type="term" value="C:cytoplasm"/>
    <property type="evidence" value="ECO:0007669"/>
    <property type="project" value="TreeGrafter"/>
</dbReference>
<keyword evidence="7" id="KW-0472">Membrane</keyword>
<dbReference type="FunCoup" id="A0A0C3DAJ5">
    <property type="interactions" value="52"/>
</dbReference>
<protein>
    <recommendedName>
        <fullName evidence="8">FAD dependent oxidoreductase domain-containing protein</fullName>
    </recommendedName>
</protein>
<feature type="domain" description="FAD dependent oxidoreductase" evidence="8">
    <location>
        <begin position="12"/>
        <end position="366"/>
    </location>
</feature>
<keyword evidence="10" id="KW-1185">Reference proteome</keyword>
<feature type="binding site" evidence="6">
    <location>
        <position position="171"/>
    </location>
    <ligand>
        <name>FAD</name>
        <dbReference type="ChEBI" id="CHEBI:57692"/>
    </ligand>
</feature>
<evidence type="ECO:0000256" key="6">
    <source>
        <dbReference type="PIRSR" id="PIRSR000189-1"/>
    </source>
</evidence>
<keyword evidence="5" id="KW-0560">Oxidoreductase</keyword>
<keyword evidence="4 6" id="KW-0274">FAD</keyword>
<evidence type="ECO:0000256" key="3">
    <source>
        <dbReference type="ARBA" id="ARBA00022630"/>
    </source>
</evidence>
<comment type="cofactor">
    <cofactor evidence="1 6">
        <name>FAD</name>
        <dbReference type="ChEBI" id="CHEBI:57692"/>
    </cofactor>
</comment>
<evidence type="ECO:0000259" key="8">
    <source>
        <dbReference type="Pfam" id="PF01266"/>
    </source>
</evidence>
<reference evidence="10" key="2">
    <citation type="submission" date="2015-01" db="EMBL/GenBank/DDBJ databases">
        <title>Evolutionary Origins and Diversification of the Mycorrhizal Mutualists.</title>
        <authorList>
            <consortium name="DOE Joint Genome Institute"/>
            <consortium name="Mycorrhizal Genomics Consortium"/>
            <person name="Kohler A."/>
            <person name="Kuo A."/>
            <person name="Nagy L.G."/>
            <person name="Floudas D."/>
            <person name="Copeland A."/>
            <person name="Barry K.W."/>
            <person name="Cichocki N."/>
            <person name="Veneault-Fourrey C."/>
            <person name="LaButti K."/>
            <person name="Lindquist E.A."/>
            <person name="Lipzen A."/>
            <person name="Lundell T."/>
            <person name="Morin E."/>
            <person name="Murat C."/>
            <person name="Riley R."/>
            <person name="Ohm R."/>
            <person name="Sun H."/>
            <person name="Tunlid A."/>
            <person name="Henrissat B."/>
            <person name="Grigoriev I.V."/>
            <person name="Hibbett D.S."/>
            <person name="Martin F."/>
        </authorList>
    </citation>
    <scope>NUCLEOTIDE SEQUENCE [LARGE SCALE GENOMIC DNA]</scope>
    <source>
        <strain evidence="10">Foug A</strain>
    </source>
</reference>
<dbReference type="STRING" id="1036808.A0A0C3DAJ5"/>
<dbReference type="InterPro" id="IPR023209">
    <property type="entry name" value="DAO"/>
</dbReference>
<gene>
    <name evidence="9" type="ORF">SCLCIDRAFT_1223195</name>
</gene>
<evidence type="ECO:0000313" key="9">
    <source>
        <dbReference type="EMBL" id="KIM53096.1"/>
    </source>
</evidence>
<dbReference type="SUPFAM" id="SSF51971">
    <property type="entry name" value="Nucleotide-binding domain"/>
    <property type="match status" value="1"/>
</dbReference>
<dbReference type="PIRSF" id="PIRSF000189">
    <property type="entry name" value="D-aa_oxidase"/>
    <property type="match status" value="1"/>
</dbReference>
<dbReference type="InParanoid" id="A0A0C3DAJ5"/>
<accession>A0A0C3DAJ5</accession>
<evidence type="ECO:0000313" key="10">
    <source>
        <dbReference type="Proteomes" id="UP000053989"/>
    </source>
</evidence>
<evidence type="ECO:0000256" key="2">
    <source>
        <dbReference type="ARBA" id="ARBA00006730"/>
    </source>
</evidence>
<dbReference type="EMBL" id="KN822190">
    <property type="protein sequence ID" value="KIM53096.1"/>
    <property type="molecule type" value="Genomic_DNA"/>
</dbReference>
<dbReference type="Proteomes" id="UP000053989">
    <property type="component" value="Unassembled WGS sequence"/>
</dbReference>
<organism evidence="9 10">
    <name type="scientific">Scleroderma citrinum Foug A</name>
    <dbReference type="NCBI Taxonomy" id="1036808"/>
    <lineage>
        <taxon>Eukaryota</taxon>
        <taxon>Fungi</taxon>
        <taxon>Dikarya</taxon>
        <taxon>Basidiomycota</taxon>
        <taxon>Agaricomycotina</taxon>
        <taxon>Agaricomycetes</taxon>
        <taxon>Agaricomycetidae</taxon>
        <taxon>Boletales</taxon>
        <taxon>Sclerodermatineae</taxon>
        <taxon>Sclerodermataceae</taxon>
        <taxon>Scleroderma</taxon>
    </lineage>
</organism>